<keyword evidence="4 7" id="KW-0406">Ion transport</keyword>
<dbReference type="Pfam" id="PF00213">
    <property type="entry name" value="OSCP"/>
    <property type="match status" value="1"/>
</dbReference>
<evidence type="ECO:0000313" key="8">
    <source>
        <dbReference type="EMBL" id="HIX67743.1"/>
    </source>
</evidence>
<comment type="function">
    <text evidence="7">This protein is part of the stalk that links CF(0) to CF(1). It either transmits conformational changes from CF(0) to CF(1) or is implicated in proton conduction.</text>
</comment>
<keyword evidence="6 7" id="KW-0066">ATP synthesis</keyword>
<keyword evidence="2 7" id="KW-0813">Transport</keyword>
<gene>
    <name evidence="7 8" type="primary">atpH</name>
    <name evidence="8" type="ORF">H9735_06395</name>
</gene>
<protein>
    <recommendedName>
        <fullName evidence="7">ATP synthase subunit delta</fullName>
    </recommendedName>
    <alternativeName>
        <fullName evidence="7">ATP synthase F(1) sector subunit delta</fullName>
    </alternativeName>
    <alternativeName>
        <fullName evidence="7">F-type ATPase subunit delta</fullName>
        <shortName evidence="7">F-ATPase subunit delta</shortName>
    </alternativeName>
</protein>
<dbReference type="PRINTS" id="PR00125">
    <property type="entry name" value="ATPASEDELTA"/>
</dbReference>
<dbReference type="SUPFAM" id="SSF47928">
    <property type="entry name" value="N-terminal domain of the delta subunit of the F1F0-ATP synthase"/>
    <property type="match status" value="1"/>
</dbReference>
<dbReference type="AlphaFoldDB" id="A0A9D1WV82"/>
<reference evidence="8" key="2">
    <citation type="submission" date="2021-04" db="EMBL/GenBank/DDBJ databases">
        <authorList>
            <person name="Gilroy R."/>
        </authorList>
    </citation>
    <scope>NUCLEOTIDE SEQUENCE</scope>
    <source>
        <strain evidence="8">CHK191-13928</strain>
    </source>
</reference>
<comment type="function">
    <text evidence="7">F(1)F(0) ATP synthase produces ATP from ADP in the presence of a proton or sodium gradient. F-type ATPases consist of two structural domains, F(1) containing the extramembraneous catalytic core and F(0) containing the membrane proton channel, linked together by a central stalk and a peripheral stalk. During catalysis, ATP synthesis in the catalytic domain of F(1) is coupled via a rotary mechanism of the central stalk subunits to proton translocation.</text>
</comment>
<comment type="similarity">
    <text evidence="7">Belongs to the ATPase delta chain family.</text>
</comment>
<evidence type="ECO:0000256" key="3">
    <source>
        <dbReference type="ARBA" id="ARBA00022781"/>
    </source>
</evidence>
<comment type="caution">
    <text evidence="8">The sequence shown here is derived from an EMBL/GenBank/DDBJ whole genome shotgun (WGS) entry which is preliminary data.</text>
</comment>
<dbReference type="InterPro" id="IPR026015">
    <property type="entry name" value="ATP_synth_OSCP/delta_N_sf"/>
</dbReference>
<evidence type="ECO:0000256" key="5">
    <source>
        <dbReference type="ARBA" id="ARBA00023136"/>
    </source>
</evidence>
<evidence type="ECO:0000256" key="7">
    <source>
        <dbReference type="HAMAP-Rule" id="MF_01416"/>
    </source>
</evidence>
<sequence>MRMISMSYGQALFELDLSEKEIEDARKILRESPELKDALRNPTISFQEKERVIDRIFSESVSSFLKVICRNDDAECLEEAFLYYDQQMRRKNKILAGTLTYVTKPQEAQISRIREYLKKEYQAEDVILELKEDASLIGGFILKVGDRVMDRSLKGKLEMMTQNLAWR</sequence>
<dbReference type="NCBIfam" id="TIGR01145">
    <property type="entry name" value="ATP_synt_delta"/>
    <property type="match status" value="1"/>
</dbReference>
<keyword evidence="3 7" id="KW-0375">Hydrogen ion transport</keyword>
<keyword evidence="7" id="KW-1003">Cell membrane</keyword>
<reference evidence="8" key="1">
    <citation type="journal article" date="2021" name="PeerJ">
        <title>Extensive microbial diversity within the chicken gut microbiome revealed by metagenomics and culture.</title>
        <authorList>
            <person name="Gilroy R."/>
            <person name="Ravi A."/>
            <person name="Getino M."/>
            <person name="Pursley I."/>
            <person name="Horton D.L."/>
            <person name="Alikhan N.F."/>
            <person name="Baker D."/>
            <person name="Gharbi K."/>
            <person name="Hall N."/>
            <person name="Watson M."/>
            <person name="Adriaenssens E.M."/>
            <person name="Foster-Nyarko E."/>
            <person name="Jarju S."/>
            <person name="Secka A."/>
            <person name="Antonio M."/>
            <person name="Oren A."/>
            <person name="Chaudhuri R.R."/>
            <person name="La Ragione R."/>
            <person name="Hildebrand F."/>
            <person name="Pallen M.J."/>
        </authorList>
    </citation>
    <scope>NUCLEOTIDE SEQUENCE</scope>
    <source>
        <strain evidence="8">CHK191-13928</strain>
    </source>
</reference>
<evidence type="ECO:0000313" key="9">
    <source>
        <dbReference type="Proteomes" id="UP000886721"/>
    </source>
</evidence>
<dbReference type="HAMAP" id="MF_01416">
    <property type="entry name" value="ATP_synth_delta_bact"/>
    <property type="match status" value="1"/>
</dbReference>
<dbReference type="GO" id="GO:0046933">
    <property type="term" value="F:proton-transporting ATP synthase activity, rotational mechanism"/>
    <property type="evidence" value="ECO:0007669"/>
    <property type="project" value="UniProtKB-UniRule"/>
</dbReference>
<dbReference type="InterPro" id="IPR000711">
    <property type="entry name" value="ATPase_OSCP/dsu"/>
</dbReference>
<accession>A0A9D1WV82</accession>
<dbReference type="EMBL" id="DXEM01000019">
    <property type="protein sequence ID" value="HIX67743.1"/>
    <property type="molecule type" value="Genomic_DNA"/>
</dbReference>
<dbReference type="PANTHER" id="PTHR11910">
    <property type="entry name" value="ATP SYNTHASE DELTA CHAIN"/>
    <property type="match status" value="1"/>
</dbReference>
<dbReference type="GO" id="GO:0045259">
    <property type="term" value="C:proton-transporting ATP synthase complex"/>
    <property type="evidence" value="ECO:0007669"/>
    <property type="project" value="UniProtKB-KW"/>
</dbReference>
<keyword evidence="7" id="KW-0139">CF(1)</keyword>
<name>A0A9D1WV82_9FIRM</name>
<evidence type="ECO:0000256" key="6">
    <source>
        <dbReference type="ARBA" id="ARBA00023310"/>
    </source>
</evidence>
<evidence type="ECO:0000256" key="2">
    <source>
        <dbReference type="ARBA" id="ARBA00022448"/>
    </source>
</evidence>
<proteinExistence type="inferred from homology"/>
<dbReference type="Proteomes" id="UP000886721">
    <property type="component" value="Unassembled WGS sequence"/>
</dbReference>
<keyword evidence="5 7" id="KW-0472">Membrane</keyword>
<evidence type="ECO:0000256" key="4">
    <source>
        <dbReference type="ARBA" id="ARBA00023065"/>
    </source>
</evidence>
<organism evidence="8 9">
    <name type="scientific">Candidatus Anaerostipes excrementavium</name>
    <dbReference type="NCBI Taxonomy" id="2838463"/>
    <lineage>
        <taxon>Bacteria</taxon>
        <taxon>Bacillati</taxon>
        <taxon>Bacillota</taxon>
        <taxon>Clostridia</taxon>
        <taxon>Lachnospirales</taxon>
        <taxon>Lachnospiraceae</taxon>
        <taxon>Anaerostipes</taxon>
    </lineage>
</organism>
<comment type="subcellular location">
    <subcellularLocation>
        <location evidence="7">Cell membrane</location>
        <topology evidence="7">Peripheral membrane protein</topology>
    </subcellularLocation>
    <subcellularLocation>
        <location evidence="1">Membrane</location>
    </subcellularLocation>
</comment>
<evidence type="ECO:0000256" key="1">
    <source>
        <dbReference type="ARBA" id="ARBA00004370"/>
    </source>
</evidence>
<dbReference type="Gene3D" id="1.10.520.20">
    <property type="entry name" value="N-terminal domain of the delta subunit of the F1F0-ATP synthase"/>
    <property type="match status" value="1"/>
</dbReference>
<dbReference type="GO" id="GO:0005886">
    <property type="term" value="C:plasma membrane"/>
    <property type="evidence" value="ECO:0007669"/>
    <property type="project" value="UniProtKB-SubCell"/>
</dbReference>